<dbReference type="InterPro" id="IPR009000">
    <property type="entry name" value="Transl_B-barrel_sf"/>
</dbReference>
<dbReference type="PANTHER" id="PTHR43261">
    <property type="entry name" value="TRANSLATION ELONGATION FACTOR G-RELATED"/>
    <property type="match status" value="1"/>
</dbReference>
<dbReference type="NCBIfam" id="TIGR00231">
    <property type="entry name" value="small_GTP"/>
    <property type="match status" value="1"/>
</dbReference>
<evidence type="ECO:0000313" key="6">
    <source>
        <dbReference type="Proteomes" id="UP000308121"/>
    </source>
</evidence>
<keyword evidence="1" id="KW-0547">Nucleotide-binding</keyword>
<dbReference type="Gene3D" id="3.30.70.240">
    <property type="match status" value="1"/>
</dbReference>
<sequence length="694" mass="71947">MDAATRPTVRNVALVGHAGSGKTTLAEALLLRAGAVPRAGRVEDGSTVCDHEPEEVARGSSVALGVADLDWTCSQGSPHRITLMDTPGSPDFAGAVDAALAVADLAVVVVSAVDGVQSGTEAAWRRCDEAGIPRLVVVSQEDRARADFHRVLDQVRDLAARTGHDPAAVLPLELPLGEEQALHGVADVLSDRGLDYGADGRHRDCDLPADVADEEHRLHGEVTEEIVAHDDDQLEQYLSGEEPGPADLERTLAREVASGGAVPVLVASAATGVGIDRLADLVCEIGPAPIDRPARLRVGGGGPEDGAETDLPADPDAETVLHVFRTVADPFVGQVSVFKVLSGTVRSGDRLVSTTTGAEERLHGLFRLRGREHLPVDAVAAGGIAAVAKLGSAPTGTLLASRAQPVRPATLPARPPVLGVALVPVSQADDDKLSGALTRLAAEDPTLVVERTAHQAVLRGLGDAHLAVAVERLARVFGVHVTTEPVRIAYRETIARPAEAEGRLKKQSGGHGQFAVVQLRLSPLPPGSGFAFVDSVVGGAVPRSYLPAVERGAAEALAAGGPLGHPVVDVQVEVYDGRAHAVDSSDMAFRTAAAAGVRAALAAAGTVLLEPTLRVTVVAPPEVQGDVLGDLSGRRGRISASSTTDDGRVRIEAVVPEAEVVRYALDLRALTGGRGEVLLEPGDYDVRPGHLARV</sequence>
<feature type="compositionally biased region" description="Acidic residues" evidence="3">
    <location>
        <begin position="305"/>
        <end position="314"/>
    </location>
</feature>
<dbReference type="RefSeq" id="WP_154728136.1">
    <property type="nucleotide sequence ID" value="NZ_SZYE01000008.1"/>
</dbReference>
<dbReference type="InterPro" id="IPR005225">
    <property type="entry name" value="Small_GTP-bd"/>
</dbReference>
<dbReference type="OrthoDB" id="9801472at2"/>
<dbReference type="InterPro" id="IPR041095">
    <property type="entry name" value="EFG_II"/>
</dbReference>
<protein>
    <submittedName>
        <fullName evidence="5">Elongation factor G</fullName>
    </submittedName>
</protein>
<dbReference type="InterPro" id="IPR053905">
    <property type="entry name" value="EF-G-like_DII"/>
</dbReference>
<dbReference type="Pfam" id="PF14492">
    <property type="entry name" value="EFG_III"/>
    <property type="match status" value="1"/>
</dbReference>
<dbReference type="SMART" id="SM00889">
    <property type="entry name" value="EFG_IV"/>
    <property type="match status" value="1"/>
</dbReference>
<evidence type="ECO:0000256" key="2">
    <source>
        <dbReference type="ARBA" id="ARBA00023134"/>
    </source>
</evidence>
<gene>
    <name evidence="5" type="ORF">FA014_02540</name>
</gene>
<dbReference type="CDD" id="cd03713">
    <property type="entry name" value="EFG_mtEFG_C"/>
    <property type="match status" value="1"/>
</dbReference>
<dbReference type="SMART" id="SM00838">
    <property type="entry name" value="EFG_C"/>
    <property type="match status" value="1"/>
</dbReference>
<dbReference type="EMBL" id="SZYE01000008">
    <property type="protein sequence ID" value="TKR27038.1"/>
    <property type="molecule type" value="Genomic_DNA"/>
</dbReference>
<dbReference type="PANTHER" id="PTHR43261:SF6">
    <property type="entry name" value="ELONGATION FACTOR G-LIKE PROTEIN"/>
    <property type="match status" value="1"/>
</dbReference>
<dbReference type="Proteomes" id="UP000308121">
    <property type="component" value="Unassembled WGS sequence"/>
</dbReference>
<dbReference type="NCBIfam" id="NF009381">
    <property type="entry name" value="PRK12740.1-5"/>
    <property type="match status" value="1"/>
</dbReference>
<dbReference type="Pfam" id="PF00009">
    <property type="entry name" value="GTP_EFTU"/>
    <property type="match status" value="1"/>
</dbReference>
<proteinExistence type="predicted"/>
<dbReference type="SUPFAM" id="SSF50447">
    <property type="entry name" value="Translation proteins"/>
    <property type="match status" value="1"/>
</dbReference>
<dbReference type="InterPro" id="IPR000795">
    <property type="entry name" value="T_Tr_GTP-bd_dom"/>
</dbReference>
<dbReference type="Gene3D" id="3.40.50.300">
    <property type="entry name" value="P-loop containing nucleotide triphosphate hydrolases"/>
    <property type="match status" value="1"/>
</dbReference>
<dbReference type="GO" id="GO:0005525">
    <property type="term" value="F:GTP binding"/>
    <property type="evidence" value="ECO:0007669"/>
    <property type="project" value="UniProtKB-KW"/>
</dbReference>
<feature type="region of interest" description="Disordered" evidence="3">
    <location>
        <begin position="294"/>
        <end position="314"/>
    </location>
</feature>
<dbReference type="AlphaFoldDB" id="A0A7Z8K395"/>
<comment type="caution">
    <text evidence="5">The sequence shown here is derived from an EMBL/GenBank/DDBJ whole genome shotgun (WGS) entry which is preliminary data.</text>
</comment>
<accession>A0A7Z8K395</accession>
<dbReference type="FunFam" id="3.30.70.240:FF:000001">
    <property type="entry name" value="Elongation factor G"/>
    <property type="match status" value="1"/>
</dbReference>
<dbReference type="InterPro" id="IPR005517">
    <property type="entry name" value="Transl_elong_EFG/EF2_IV"/>
</dbReference>
<organism evidence="5 6">
    <name type="scientific">Cellulomonas hominis</name>
    <dbReference type="NCBI Taxonomy" id="156981"/>
    <lineage>
        <taxon>Bacteria</taxon>
        <taxon>Bacillati</taxon>
        <taxon>Actinomycetota</taxon>
        <taxon>Actinomycetes</taxon>
        <taxon>Micrococcales</taxon>
        <taxon>Cellulomonadaceae</taxon>
        <taxon>Cellulomonas</taxon>
    </lineage>
</organism>
<dbReference type="SUPFAM" id="SSF54211">
    <property type="entry name" value="Ribosomal protein S5 domain 2-like"/>
    <property type="match status" value="1"/>
</dbReference>
<dbReference type="InterPro" id="IPR035647">
    <property type="entry name" value="EFG_III/V"/>
</dbReference>
<evidence type="ECO:0000259" key="4">
    <source>
        <dbReference type="PROSITE" id="PS51722"/>
    </source>
</evidence>
<dbReference type="Pfam" id="PF03764">
    <property type="entry name" value="EFG_IV"/>
    <property type="match status" value="1"/>
</dbReference>
<dbReference type="Gene3D" id="3.30.70.870">
    <property type="entry name" value="Elongation Factor G (Translational Gtpase), domain 3"/>
    <property type="match status" value="1"/>
</dbReference>
<dbReference type="Pfam" id="PF00679">
    <property type="entry name" value="EFG_C"/>
    <property type="match status" value="1"/>
</dbReference>
<dbReference type="Pfam" id="PF22042">
    <property type="entry name" value="EF-G_D2"/>
    <property type="match status" value="1"/>
</dbReference>
<keyword evidence="2" id="KW-0342">GTP-binding</keyword>
<dbReference type="GO" id="GO:0003924">
    <property type="term" value="F:GTPase activity"/>
    <property type="evidence" value="ECO:0007669"/>
    <property type="project" value="InterPro"/>
</dbReference>
<dbReference type="NCBIfam" id="NF009379">
    <property type="entry name" value="PRK12740.1-3"/>
    <property type="match status" value="1"/>
</dbReference>
<keyword evidence="5" id="KW-0251">Elongation factor</keyword>
<dbReference type="PRINTS" id="PR00315">
    <property type="entry name" value="ELONGATNFCT"/>
</dbReference>
<dbReference type="Gene3D" id="3.30.230.10">
    <property type="match status" value="1"/>
</dbReference>
<dbReference type="InterPro" id="IPR027417">
    <property type="entry name" value="P-loop_NTPase"/>
</dbReference>
<keyword evidence="5" id="KW-0648">Protein biosynthesis</keyword>
<dbReference type="GO" id="GO:0032790">
    <property type="term" value="P:ribosome disassembly"/>
    <property type="evidence" value="ECO:0007669"/>
    <property type="project" value="TreeGrafter"/>
</dbReference>
<evidence type="ECO:0000256" key="3">
    <source>
        <dbReference type="SAM" id="MobiDB-lite"/>
    </source>
</evidence>
<dbReference type="InterPro" id="IPR014721">
    <property type="entry name" value="Ribsml_uS5_D2-typ_fold_subgr"/>
</dbReference>
<feature type="domain" description="Tr-type G" evidence="4">
    <location>
        <begin position="7"/>
        <end position="290"/>
    </location>
</feature>
<evidence type="ECO:0000313" key="5">
    <source>
        <dbReference type="EMBL" id="TKR27038.1"/>
    </source>
</evidence>
<dbReference type="SUPFAM" id="SSF54980">
    <property type="entry name" value="EF-G C-terminal domain-like"/>
    <property type="match status" value="2"/>
</dbReference>
<dbReference type="Gene3D" id="2.40.30.10">
    <property type="entry name" value="Translation factors"/>
    <property type="match status" value="1"/>
</dbReference>
<dbReference type="PROSITE" id="PS51722">
    <property type="entry name" value="G_TR_2"/>
    <property type="match status" value="1"/>
</dbReference>
<evidence type="ECO:0000256" key="1">
    <source>
        <dbReference type="ARBA" id="ARBA00022741"/>
    </source>
</evidence>
<reference evidence="5 6" key="1">
    <citation type="submission" date="2019-05" db="EMBL/GenBank/DDBJ databases">
        <title>Genome sequence of Cellulomonas hominis strain CS1.</title>
        <authorList>
            <person name="Belmont J."/>
            <person name="Maclea K.S."/>
        </authorList>
    </citation>
    <scope>NUCLEOTIDE SEQUENCE [LARGE SCALE GENOMIC DNA]</scope>
    <source>
        <strain evidence="5 6">CS1</strain>
    </source>
</reference>
<dbReference type="SUPFAM" id="SSF52540">
    <property type="entry name" value="P-loop containing nucleoside triphosphate hydrolases"/>
    <property type="match status" value="1"/>
</dbReference>
<dbReference type="InterPro" id="IPR035649">
    <property type="entry name" value="EFG_V"/>
</dbReference>
<dbReference type="GO" id="GO:0003746">
    <property type="term" value="F:translation elongation factor activity"/>
    <property type="evidence" value="ECO:0007669"/>
    <property type="project" value="UniProtKB-KW"/>
</dbReference>
<dbReference type="InterPro" id="IPR020568">
    <property type="entry name" value="Ribosomal_Su5_D2-typ_SF"/>
</dbReference>
<dbReference type="InterPro" id="IPR000640">
    <property type="entry name" value="EFG_V-like"/>
</dbReference>
<name>A0A7Z8K395_9CELL</name>